<keyword evidence="5" id="KW-1185">Reference proteome</keyword>
<dbReference type="AlphaFoldDB" id="A7TA33"/>
<dbReference type="eggNOG" id="KOG4441">
    <property type="taxonomic scope" value="Eukaryota"/>
</dbReference>
<dbReference type="Proteomes" id="UP000001593">
    <property type="component" value="Unassembled WGS sequence"/>
</dbReference>
<dbReference type="GO" id="GO:0005737">
    <property type="term" value="C:cytoplasm"/>
    <property type="evidence" value="ECO:0000318"/>
    <property type="project" value="GO_Central"/>
</dbReference>
<reference evidence="4 5" key="1">
    <citation type="journal article" date="2007" name="Science">
        <title>Sea anemone genome reveals ancestral eumetazoan gene repertoire and genomic organization.</title>
        <authorList>
            <person name="Putnam N.H."/>
            <person name="Srivastava M."/>
            <person name="Hellsten U."/>
            <person name="Dirks B."/>
            <person name="Chapman J."/>
            <person name="Salamov A."/>
            <person name="Terry A."/>
            <person name="Shapiro H."/>
            <person name="Lindquist E."/>
            <person name="Kapitonov V.V."/>
            <person name="Jurka J."/>
            <person name="Genikhovich G."/>
            <person name="Grigoriev I.V."/>
            <person name="Lucas S.M."/>
            <person name="Steele R.E."/>
            <person name="Finnerty J.R."/>
            <person name="Technau U."/>
            <person name="Martindale M.Q."/>
            <person name="Rokhsar D.S."/>
        </authorList>
    </citation>
    <scope>NUCLEOTIDE SEQUENCE [LARGE SCALE GENOMIC DNA]</scope>
    <source>
        <strain evidence="5">CH2 X CH6</strain>
    </source>
</reference>
<evidence type="ECO:0000256" key="3">
    <source>
        <dbReference type="SAM" id="SignalP"/>
    </source>
</evidence>
<dbReference type="InterPro" id="IPR015915">
    <property type="entry name" value="Kelch-typ_b-propeller"/>
</dbReference>
<dbReference type="PANTHER" id="PTHR46344">
    <property type="entry name" value="OS02G0202900 PROTEIN"/>
    <property type="match status" value="1"/>
</dbReference>
<dbReference type="GO" id="GO:0031463">
    <property type="term" value="C:Cul3-RING ubiquitin ligase complex"/>
    <property type="evidence" value="ECO:0000318"/>
    <property type="project" value="GO_Central"/>
</dbReference>
<evidence type="ECO:0000256" key="2">
    <source>
        <dbReference type="ARBA" id="ARBA00022737"/>
    </source>
</evidence>
<keyword evidence="3" id="KW-0732">Signal</keyword>
<dbReference type="HOGENOM" id="CLU_970763_0_0_1"/>
<sequence length="287" mass="31344">MIMRHLLLSILLVTSFCTYGQQTFSWSKIADYPYKAWGMNACGHNGYLYSFSNCGGGNNTLYRYSPTTDKWDTLAKQSGSTICNTSLVGVGAKLYLIGTGRLYTYDIATDKWDATAITLPSAFKKDGVTAIVVGTDIYYVGGGAPTSKNLYKYNTTSNTFTKMTDMITERENAQVAHINGKIYVIGGRKSGSSLSSGEVYDIANDSWTALTATFEKRYFGYAIADANYIYLMGGESGTNSFKYKTIELFNPASGSVTIMNSAVNDMNREHTAFALGLAGGSMVEYLH</sequence>
<dbReference type="Gene3D" id="2.120.10.80">
    <property type="entry name" value="Kelch-type beta propeller"/>
    <property type="match status" value="1"/>
</dbReference>
<feature type="signal peptide" evidence="3">
    <location>
        <begin position="1"/>
        <end position="20"/>
    </location>
</feature>
<dbReference type="STRING" id="45351.A7TA33"/>
<dbReference type="GO" id="GO:0043161">
    <property type="term" value="P:proteasome-mediated ubiquitin-dependent protein catabolic process"/>
    <property type="evidence" value="ECO:0000318"/>
    <property type="project" value="GO_Central"/>
</dbReference>
<gene>
    <name evidence="4" type="ORF">NEMVEDRAFT_v1g224369</name>
</gene>
<keyword evidence="1" id="KW-0880">Kelch repeat</keyword>
<organism evidence="4 5">
    <name type="scientific">Nematostella vectensis</name>
    <name type="common">Starlet sea anemone</name>
    <dbReference type="NCBI Taxonomy" id="45351"/>
    <lineage>
        <taxon>Eukaryota</taxon>
        <taxon>Metazoa</taxon>
        <taxon>Cnidaria</taxon>
        <taxon>Anthozoa</taxon>
        <taxon>Hexacorallia</taxon>
        <taxon>Actiniaria</taxon>
        <taxon>Edwardsiidae</taxon>
        <taxon>Nematostella</taxon>
    </lineage>
</organism>
<dbReference type="PhylomeDB" id="A7TA33"/>
<dbReference type="EMBL" id="DS473808">
    <property type="protein sequence ID" value="EDO27140.1"/>
    <property type="molecule type" value="Genomic_DNA"/>
</dbReference>
<accession>A7TA33</accession>
<evidence type="ECO:0008006" key="6">
    <source>
        <dbReference type="Google" id="ProtNLM"/>
    </source>
</evidence>
<protein>
    <recommendedName>
        <fullName evidence="6">Galactose oxidase</fullName>
    </recommendedName>
</protein>
<evidence type="ECO:0000313" key="4">
    <source>
        <dbReference type="EMBL" id="EDO27140.1"/>
    </source>
</evidence>
<evidence type="ECO:0000313" key="5">
    <source>
        <dbReference type="Proteomes" id="UP000001593"/>
    </source>
</evidence>
<keyword evidence="2" id="KW-0677">Repeat</keyword>
<feature type="chain" id="PRO_5002712662" description="Galactose oxidase" evidence="3">
    <location>
        <begin position="21"/>
        <end position="287"/>
    </location>
</feature>
<dbReference type="PANTHER" id="PTHR46344:SF1">
    <property type="entry name" value="OS02G0504900 PROTEIN"/>
    <property type="match status" value="1"/>
</dbReference>
<dbReference type="InterPro" id="IPR006652">
    <property type="entry name" value="Kelch_1"/>
</dbReference>
<evidence type="ECO:0000256" key="1">
    <source>
        <dbReference type="ARBA" id="ARBA00022441"/>
    </source>
</evidence>
<name>A7TA33_NEMVE</name>
<dbReference type="SUPFAM" id="SSF117281">
    <property type="entry name" value="Kelch motif"/>
    <property type="match status" value="2"/>
</dbReference>
<dbReference type="GO" id="GO:1990756">
    <property type="term" value="F:ubiquitin-like ligase-substrate adaptor activity"/>
    <property type="evidence" value="ECO:0000318"/>
    <property type="project" value="GO_Central"/>
</dbReference>
<dbReference type="SMART" id="SM00612">
    <property type="entry name" value="Kelch"/>
    <property type="match status" value="2"/>
</dbReference>
<dbReference type="InParanoid" id="A7TA33"/>
<dbReference type="Pfam" id="PF24681">
    <property type="entry name" value="Kelch_KLHDC2_KLHL20_DRC7"/>
    <property type="match status" value="1"/>
</dbReference>
<proteinExistence type="predicted"/>